<proteinExistence type="predicted"/>
<reference evidence="1 2" key="3">
    <citation type="journal article" date="2010" name="Sequencing">
        <title>Complete Genome Sequence of Rothia mucilaginosa DY-18: A Clinical Isolate with Dense Meshwork-Like Structures from a Persistent Apical Periodontitis Lesion.</title>
        <authorList>
            <person name="Yamane K."/>
            <person name="Nambu T."/>
            <person name="Yamanaka T."/>
            <person name="Mashimo C."/>
            <person name="Sugimori C."/>
            <person name="Leung K.-P."/>
            <person name="Fukushima H."/>
        </authorList>
    </citation>
    <scope>NUCLEOTIDE SEQUENCE [LARGE SCALE GENOMIC DNA]</scope>
    <source>
        <strain evidence="1 2">DY-18</strain>
    </source>
</reference>
<gene>
    <name evidence="1" type="ordered locus">RMDY18_11200</name>
</gene>
<dbReference type="EMBL" id="AP011540">
    <property type="protein sequence ID" value="BAI64952.1"/>
    <property type="molecule type" value="Genomic_DNA"/>
</dbReference>
<dbReference type="HOGENOM" id="CLU_175595_0_0_11"/>
<dbReference type="Proteomes" id="UP000001883">
    <property type="component" value="Chromosome"/>
</dbReference>
<name>D2NTH6_ROTMD</name>
<organism evidence="1 2">
    <name type="scientific">Rothia mucilaginosa (strain DY-18)</name>
    <name type="common">Stomatococcus mucilaginosus</name>
    <dbReference type="NCBI Taxonomy" id="680646"/>
    <lineage>
        <taxon>Bacteria</taxon>
        <taxon>Bacillati</taxon>
        <taxon>Actinomycetota</taxon>
        <taxon>Actinomycetes</taxon>
        <taxon>Micrococcales</taxon>
        <taxon>Micrococcaceae</taxon>
        <taxon>Rothia</taxon>
    </lineage>
</organism>
<dbReference type="AlphaFoldDB" id="D2NTH6"/>
<dbReference type="KEGG" id="rmu:RMDY18_11200"/>
<evidence type="ECO:0000313" key="1">
    <source>
        <dbReference type="EMBL" id="BAI64952.1"/>
    </source>
</evidence>
<evidence type="ECO:0000313" key="2">
    <source>
        <dbReference type="Proteomes" id="UP000001883"/>
    </source>
</evidence>
<reference evidence="1 2" key="2">
    <citation type="journal article" date="2010" name="J Osaka Dent Univ">
        <title>Isolation and identification of Rothia mucilaginosa from persistent apical periodontitis lesions.</title>
        <authorList>
            <person name="Yamane K."/>
            <person name="Yoshida M."/>
            <person name="Fujihira T."/>
            <person name="Baba T."/>
            <person name="Tsuji N."/>
            <person name="Hayashi H."/>
            <person name="Sugimori C."/>
            <person name="Yamanaka T."/>
            <person name="Mashimo C."/>
            <person name="Nambu T."/>
            <person name="Kawai H."/>
            <person name="Fukushima H."/>
        </authorList>
    </citation>
    <scope>NUCLEOTIDE SEQUENCE [LARGE SCALE GENOMIC DNA]</scope>
    <source>
        <strain evidence="1 2">DY-18</strain>
    </source>
</reference>
<reference evidence="2" key="1">
    <citation type="submission" date="2009-07" db="EMBL/GenBank/DDBJ databases">
        <title>Complete genome sequence of Rothia mucilaginosa DJ.</title>
        <authorList>
            <person name="Yamane K."/>
            <person name="Nambu T."/>
            <person name="Mashimo C."/>
            <person name="Sugimori C."/>
            <person name="Yamanaka T."/>
            <person name="Leung K."/>
            <person name="Fukushima H."/>
        </authorList>
    </citation>
    <scope>NUCLEOTIDE SEQUENCE [LARGE SCALE GENOMIC DNA]</scope>
    <source>
        <strain evidence="2">DY-18</strain>
    </source>
</reference>
<accession>D2NTH6</accession>
<keyword evidence="2" id="KW-1185">Reference proteome</keyword>
<protein>
    <submittedName>
        <fullName evidence="1">Acyl-CoA synthetase</fullName>
    </submittedName>
</protein>
<sequence length="107" mass="11802">MLPPVASALLRRCPKKRPKERYSPMSFTNIAYDYEPEFGDSAPGRDNGITHPDAVLLSSMTKAQRGAVCRYLARFAELDDAKIFYAYGHADELAAKEAARTGSFATV</sequence>